<sequence length="68" mass="7428">MPEEEEFTMPVSRTDDLGAPPERTQDRKSSFSVRRPYQAEKAPDALIEQGDPSKPPPASGRSSGADEP</sequence>
<accession>A0ABU3QH37</accession>
<evidence type="ECO:0000313" key="2">
    <source>
        <dbReference type="EMBL" id="MDT9682083.1"/>
    </source>
</evidence>
<name>A0ABU3QH37_9ACTN</name>
<feature type="region of interest" description="Disordered" evidence="1">
    <location>
        <begin position="1"/>
        <end position="68"/>
    </location>
</feature>
<protein>
    <submittedName>
        <fullName evidence="2">Uncharacterized protein</fullName>
    </submittedName>
</protein>
<dbReference type="Proteomes" id="UP001250181">
    <property type="component" value="Unassembled WGS sequence"/>
</dbReference>
<proteinExistence type="predicted"/>
<gene>
    <name evidence="2" type="ORF">RND61_08345</name>
</gene>
<reference evidence="2 3" key="1">
    <citation type="submission" date="2023-09" db="EMBL/GenBank/DDBJ databases">
        <title>Streptomyces sp. nov.: A antagonism against Alternaria gaisen Producing Streptochlin, Isolated from Tamarix root soil.</title>
        <authorList>
            <person name="Chen Y."/>
        </authorList>
    </citation>
    <scope>NUCLEOTIDE SEQUENCE [LARGE SCALE GENOMIC DNA]</scope>
    <source>
        <strain evidence="2 3">TRM76323</strain>
    </source>
</reference>
<dbReference type="RefSeq" id="WP_315877167.1">
    <property type="nucleotide sequence ID" value="NZ_JAWCTQ010000007.1"/>
</dbReference>
<evidence type="ECO:0000256" key="1">
    <source>
        <dbReference type="SAM" id="MobiDB-lite"/>
    </source>
</evidence>
<evidence type="ECO:0000313" key="3">
    <source>
        <dbReference type="Proteomes" id="UP001250181"/>
    </source>
</evidence>
<keyword evidence="3" id="KW-1185">Reference proteome</keyword>
<organism evidence="2 3">
    <name type="scientific">Streptomyces tamarix</name>
    <dbReference type="NCBI Taxonomy" id="3078565"/>
    <lineage>
        <taxon>Bacteria</taxon>
        <taxon>Bacillati</taxon>
        <taxon>Actinomycetota</taxon>
        <taxon>Actinomycetes</taxon>
        <taxon>Kitasatosporales</taxon>
        <taxon>Streptomycetaceae</taxon>
        <taxon>Streptomyces</taxon>
    </lineage>
</organism>
<comment type="caution">
    <text evidence="2">The sequence shown here is derived from an EMBL/GenBank/DDBJ whole genome shotgun (WGS) entry which is preliminary data.</text>
</comment>
<dbReference type="EMBL" id="JAWCTQ010000007">
    <property type="protein sequence ID" value="MDT9682083.1"/>
    <property type="molecule type" value="Genomic_DNA"/>
</dbReference>